<proteinExistence type="predicted"/>
<evidence type="ECO:0000313" key="2">
    <source>
        <dbReference type="EMBL" id="EHR77850.2"/>
    </source>
</evidence>
<dbReference type="EMBL" id="CP006670">
    <property type="protein sequence ID" value="EHR77850.2"/>
    <property type="molecule type" value="Genomic_DNA"/>
</dbReference>
<protein>
    <submittedName>
        <fullName evidence="2">Uncharacterized protein</fullName>
    </submittedName>
</protein>
<feature type="coiled-coil region" evidence="1">
    <location>
        <begin position="51"/>
        <end position="111"/>
    </location>
</feature>
<keyword evidence="3" id="KW-1185">Reference proteome</keyword>
<evidence type="ECO:0000256" key="1">
    <source>
        <dbReference type="SAM" id="Coils"/>
    </source>
</evidence>
<dbReference type="Proteomes" id="UP000015502">
    <property type="component" value="Chromosome"/>
</dbReference>
<dbReference type="OrthoDB" id="102088at2157"/>
<dbReference type="AlphaFoldDB" id="H3ZQ56"/>
<accession>H3ZQ56</accession>
<reference evidence="2 3" key="1">
    <citation type="journal article" date="2012" name="J. Bacteriol.">
        <title>Genome sequence of the model hyperthermophilic archaeon Thermococcus litoralis NS-C.</title>
        <authorList>
            <person name="Gardner A.F."/>
            <person name="Kumar S."/>
            <person name="Perler F.B."/>
        </authorList>
    </citation>
    <scope>NUCLEOTIDE SEQUENCE [LARGE SCALE GENOMIC DNA]</scope>
    <source>
        <strain evidence="3">ATCC 51850 / DSM 5473 / JCM 8560 / NS-C</strain>
    </source>
</reference>
<dbReference type="RefSeq" id="WP_020953746.1">
    <property type="nucleotide sequence ID" value="NC_022084.1"/>
</dbReference>
<name>H3ZQ56_THELN</name>
<keyword evidence="1" id="KW-0175">Coiled coil</keyword>
<organism evidence="2 3">
    <name type="scientific">Thermococcus litoralis (strain ATCC 51850 / DSM 5473 / JCM 8560 / NS-C)</name>
    <dbReference type="NCBI Taxonomy" id="523849"/>
    <lineage>
        <taxon>Archaea</taxon>
        <taxon>Methanobacteriati</taxon>
        <taxon>Methanobacteriota</taxon>
        <taxon>Thermococci</taxon>
        <taxon>Thermococcales</taxon>
        <taxon>Thermococcaceae</taxon>
        <taxon>Thermococcus</taxon>
    </lineage>
</organism>
<dbReference type="KEGG" id="tlt:OCC_03172"/>
<evidence type="ECO:0000313" key="3">
    <source>
        <dbReference type="Proteomes" id="UP000015502"/>
    </source>
</evidence>
<sequence length="445" mass="51523">MLRWVVLGIVGLLVFSSFGFVFAQEVKSLQVSSETCSACSSCRDFDVDKALSEANAKIENLTRLINQKEAELHKLYAELNKTKSIETLEKIVKLEDEIQLLKSDLEFYKRQELSLELIKKYTRRTPYGVEVLYYRLPREDELVKQYIEKVHPVRKDVDLDWFIAFYRQAGELTFDEYVVTDMKLRETIGEIKAGNATVEDALGLIEEKKQIWDRIYAYLGERDKLQTLKKLKELGRKQTIMKTTGVEPLSIDVGISRGWGCQLHYCFGESSPALPSQAYLYDFQKVAVWVGMYTSSTPNMNYFYDEYCTYDFTSTYDIHEYWDKAVELTYDPILGGSPVHSIQVKWFFSAYDSDDVKHDIIWQFECDATHCWLTTGRADLPDPNLVPWGTYKLDVFENYLDCCRGCLIGCQCHWCNTHCSGCFACDPSGAQNFVHEDKPNRTIWP</sequence>
<dbReference type="PaxDb" id="523849-OCC_03172"/>
<dbReference type="HOGENOM" id="CLU_573213_0_0_2"/>
<dbReference type="STRING" id="523849.OCC_03172"/>
<gene>
    <name evidence="2" type="ORF">OCC_03172</name>
</gene>
<dbReference type="GeneID" id="16549957"/>